<evidence type="ECO:0000313" key="1">
    <source>
        <dbReference type="EMBL" id="PNS19704.1"/>
    </source>
</evidence>
<dbReference type="InParanoid" id="A0A2K1QXD0"/>
<dbReference type="Proteomes" id="UP000243797">
    <property type="component" value="Unassembled WGS sequence"/>
</dbReference>
<dbReference type="AlphaFoldDB" id="A0A2K1QXD0"/>
<proteinExistence type="predicted"/>
<keyword evidence="2" id="KW-1185">Reference proteome</keyword>
<comment type="caution">
    <text evidence="1">The sequence shown here is derived from an EMBL/GenBank/DDBJ whole genome shotgun (WGS) entry which is preliminary data.</text>
</comment>
<accession>A0A2K1QXD0</accession>
<gene>
    <name evidence="1" type="ORF">CAC42_7548</name>
</gene>
<protein>
    <submittedName>
        <fullName evidence="1">F-box protein</fullName>
    </submittedName>
</protein>
<organism evidence="1 2">
    <name type="scientific">Sphaceloma murrayae</name>
    <dbReference type="NCBI Taxonomy" id="2082308"/>
    <lineage>
        <taxon>Eukaryota</taxon>
        <taxon>Fungi</taxon>
        <taxon>Dikarya</taxon>
        <taxon>Ascomycota</taxon>
        <taxon>Pezizomycotina</taxon>
        <taxon>Dothideomycetes</taxon>
        <taxon>Dothideomycetidae</taxon>
        <taxon>Myriangiales</taxon>
        <taxon>Elsinoaceae</taxon>
        <taxon>Sphaceloma</taxon>
    </lineage>
</organism>
<name>A0A2K1QXD0_9PEZI</name>
<evidence type="ECO:0000313" key="2">
    <source>
        <dbReference type="Proteomes" id="UP000243797"/>
    </source>
</evidence>
<dbReference type="EMBL" id="NKHZ01000031">
    <property type="protein sequence ID" value="PNS19704.1"/>
    <property type="molecule type" value="Genomic_DNA"/>
</dbReference>
<sequence>MATTENTSSGFLDPPPEIRRMVYDQLVRIYCFWGPPTFVNRLNRKQKRTMFKWTTEWLERLRLPGPLPRWPMTMARTCKTIRTELLHHLLVHLKVSYIHHSWYRTTGSPIPSPMKIQVSLLTRVEIAHPVRLNFIPPFGEFMMYTQWCIHFVEFSIRFYRGWHARVPGFTEGLLSLWDNIKTAVPIKLSVDGCSVNMAHNLQEHEAIRVVKVQAQPSDTEKAHLTEMQIKLESMEIQGKERFDVAYATWWDAGSPWPSDVFEV</sequence>
<reference evidence="1 2" key="1">
    <citation type="submission" date="2017-06" db="EMBL/GenBank/DDBJ databases">
        <title>Draft genome sequence of a variant of Elsinoe murrayae.</title>
        <authorList>
            <person name="Cheng Q."/>
        </authorList>
    </citation>
    <scope>NUCLEOTIDE SEQUENCE [LARGE SCALE GENOMIC DNA]</scope>
    <source>
        <strain evidence="1 2">CQ-2017a</strain>
    </source>
</reference>